<feature type="region of interest" description="Disordered" evidence="1">
    <location>
        <begin position="70"/>
        <end position="112"/>
    </location>
</feature>
<sequence>MNLQPEGNQLIQESHEHCGGGAGSHDTMKTSLQVLRCQLLSVLAFLALPVGLVSAAQELYLSQTSQDSVSMADAHSTPSSPSEPPHLDWRQEGSGSGEWSSKGGTQPTGVILSPRVYYPSTWPHTTQITNLHEDPPVPDTITVMPPTWSTGSWVDQPQEASSDGSRGHVNKLVRVSQVHNPVRGNANQASGTALPNIDMDSNTRRAPNPLGLMSSSGSDRGDTLALGPHKSSGEQPTDPIQHVPDLQPSSLSHPSIHSDRGLKLREHARGVPGVAAHHVITLRDLHAASEPPTDALVVDPQARSASPLESPPENQTSTGSTPALSTEQGLRDHTVNHTAPTETTTEDGHGRVSQGNGTDNPPLSQGPGNVTTSGGLLPNGSSAEGAPAKGNSSEDASTASRNFLNRQVPATTQEPWTPGNSSDPTVDSPLSRLTICLSRMDIVWIVLAISVPVASCSVLLTVCCMRRKRKSSSQENNLSYWNNAITMDYFSRHAVELPREIHTLESEDHDTCLPPNGDYSGSSVVLVNPFCQETLFINRDKASAI</sequence>
<evidence type="ECO:0000256" key="1">
    <source>
        <dbReference type="SAM" id="MobiDB-lite"/>
    </source>
</evidence>
<proteinExistence type="predicted"/>
<dbReference type="Pfam" id="PF15759">
    <property type="entry name" value="TMEM108"/>
    <property type="match status" value="1"/>
</dbReference>
<dbReference type="GO" id="GO:1904115">
    <property type="term" value="C:axon cytoplasm"/>
    <property type="evidence" value="ECO:0007669"/>
    <property type="project" value="GOC"/>
</dbReference>
<reference evidence="3" key="1">
    <citation type="submission" date="2020-03" db="EMBL/GenBank/DDBJ databases">
        <authorList>
            <person name="Weist P."/>
        </authorList>
    </citation>
    <scope>NUCLEOTIDE SEQUENCE</scope>
</reference>
<keyword evidence="2" id="KW-1133">Transmembrane helix</keyword>
<dbReference type="AlphaFoldDB" id="A0A9N7VAT7"/>
<dbReference type="Proteomes" id="UP001153269">
    <property type="component" value="Unassembled WGS sequence"/>
</dbReference>
<dbReference type="PANTHER" id="PTHR28673:SF1">
    <property type="entry name" value="TRANSMEMBRANE PROTEIN 108"/>
    <property type="match status" value="1"/>
</dbReference>
<organism evidence="3 4">
    <name type="scientific">Pleuronectes platessa</name>
    <name type="common">European plaice</name>
    <dbReference type="NCBI Taxonomy" id="8262"/>
    <lineage>
        <taxon>Eukaryota</taxon>
        <taxon>Metazoa</taxon>
        <taxon>Chordata</taxon>
        <taxon>Craniata</taxon>
        <taxon>Vertebrata</taxon>
        <taxon>Euteleostomi</taxon>
        <taxon>Actinopterygii</taxon>
        <taxon>Neopterygii</taxon>
        <taxon>Teleostei</taxon>
        <taxon>Neoteleostei</taxon>
        <taxon>Acanthomorphata</taxon>
        <taxon>Carangaria</taxon>
        <taxon>Pleuronectiformes</taxon>
        <taxon>Pleuronectoidei</taxon>
        <taxon>Pleuronectidae</taxon>
        <taxon>Pleuronectes</taxon>
    </lineage>
</organism>
<evidence type="ECO:0008006" key="5">
    <source>
        <dbReference type="Google" id="ProtNLM"/>
    </source>
</evidence>
<feature type="region of interest" description="Disordered" evidence="1">
    <location>
        <begin position="181"/>
        <end position="260"/>
    </location>
</feature>
<accession>A0A9N7VAT7</accession>
<protein>
    <recommendedName>
        <fullName evidence="5">Transmembrane protein 108</fullName>
    </recommendedName>
</protein>
<dbReference type="GO" id="GO:0097106">
    <property type="term" value="P:postsynaptic density organization"/>
    <property type="evidence" value="ECO:0007669"/>
    <property type="project" value="TreeGrafter"/>
</dbReference>
<evidence type="ECO:0000256" key="2">
    <source>
        <dbReference type="SAM" id="Phobius"/>
    </source>
</evidence>
<gene>
    <name evidence="3" type="ORF">PLEPLA_LOCUS35083</name>
</gene>
<evidence type="ECO:0000313" key="3">
    <source>
        <dbReference type="EMBL" id="CAB1447391.1"/>
    </source>
</evidence>
<dbReference type="InterPro" id="IPR031508">
    <property type="entry name" value="TMEM108"/>
</dbReference>
<dbReference type="PANTHER" id="PTHR28673">
    <property type="entry name" value="TRANSMEMBRANE PROTEIN 108"/>
    <property type="match status" value="1"/>
</dbReference>
<keyword evidence="2" id="KW-0812">Transmembrane</keyword>
<name>A0A9N7VAT7_PLEPL</name>
<feature type="transmembrane region" description="Helical" evidence="2">
    <location>
        <begin position="442"/>
        <end position="464"/>
    </location>
</feature>
<dbReference type="GO" id="GO:0008090">
    <property type="term" value="P:retrograde axonal transport"/>
    <property type="evidence" value="ECO:0007669"/>
    <property type="project" value="TreeGrafter"/>
</dbReference>
<dbReference type="GO" id="GO:0005769">
    <property type="term" value="C:early endosome"/>
    <property type="evidence" value="ECO:0007669"/>
    <property type="project" value="TreeGrafter"/>
</dbReference>
<keyword evidence="2" id="KW-0472">Membrane</keyword>
<feature type="compositionally biased region" description="Polar residues" evidence="1">
    <location>
        <begin position="353"/>
        <end position="382"/>
    </location>
</feature>
<feature type="compositionally biased region" description="Polar residues" evidence="1">
    <location>
        <begin position="312"/>
        <end position="328"/>
    </location>
</feature>
<evidence type="ECO:0000313" key="4">
    <source>
        <dbReference type="Proteomes" id="UP001153269"/>
    </source>
</evidence>
<dbReference type="GO" id="GO:0010008">
    <property type="term" value="C:endosome membrane"/>
    <property type="evidence" value="ECO:0007669"/>
    <property type="project" value="TreeGrafter"/>
</dbReference>
<comment type="caution">
    <text evidence="3">The sequence shown here is derived from an EMBL/GenBank/DDBJ whole genome shotgun (WGS) entry which is preliminary data.</text>
</comment>
<dbReference type="GO" id="GO:0014069">
    <property type="term" value="C:postsynaptic density"/>
    <property type="evidence" value="ECO:0007669"/>
    <property type="project" value="TreeGrafter"/>
</dbReference>
<feature type="compositionally biased region" description="Polar residues" evidence="1">
    <location>
        <begin position="390"/>
        <end position="399"/>
    </location>
</feature>
<feature type="region of interest" description="Disordered" evidence="1">
    <location>
        <begin position="300"/>
        <end position="399"/>
    </location>
</feature>
<dbReference type="EMBL" id="CADEAL010003945">
    <property type="protein sequence ID" value="CAB1447391.1"/>
    <property type="molecule type" value="Genomic_DNA"/>
</dbReference>
<dbReference type="GO" id="GO:0097484">
    <property type="term" value="P:dendrite extension"/>
    <property type="evidence" value="ECO:0007669"/>
    <property type="project" value="TreeGrafter"/>
</dbReference>
<keyword evidence="4" id="KW-1185">Reference proteome</keyword>